<evidence type="ECO:0000256" key="6">
    <source>
        <dbReference type="ARBA" id="ARBA00044538"/>
    </source>
</evidence>
<dbReference type="Pfam" id="PF04327">
    <property type="entry name" value="Peptidase_Prp"/>
    <property type="match status" value="1"/>
</dbReference>
<dbReference type="Proteomes" id="UP000476934">
    <property type="component" value="Unassembled WGS sequence"/>
</dbReference>
<reference evidence="8 10" key="3">
    <citation type="submission" date="2020-03" db="EMBL/GenBank/DDBJ databases">
        <title>Bacillus aquiflavi sp. nov., isolated from yellow water of strong flavor Chinese baijiu in Yibin region of China.</title>
        <authorList>
            <person name="Xie J."/>
        </authorList>
    </citation>
    <scope>NUCLEOTIDE SEQUENCE [LARGE SCALE GENOMIC DNA]</scope>
    <source>
        <strain evidence="8 10">Gsoil 114</strain>
    </source>
</reference>
<reference evidence="8 10" key="2">
    <citation type="submission" date="2020-02" db="EMBL/GenBank/DDBJ databases">
        <authorList>
            <person name="Feng H."/>
        </authorList>
    </citation>
    <scope>NUCLEOTIDE SEQUENCE [LARGE SCALE GENOMIC DNA]</scope>
    <source>
        <strain evidence="8 10">Gsoil 114</strain>
    </source>
</reference>
<gene>
    <name evidence="8" type="ORF">G4D61_10770</name>
    <name evidence="7" type="ORF">NG54_00365</name>
</gene>
<accession>A0A0A6VH20</accession>
<keyword evidence="1" id="KW-0690">Ribosome biogenesis</keyword>
<dbReference type="InterPro" id="IPR007422">
    <property type="entry name" value="Peptidase_Prp"/>
</dbReference>
<dbReference type="GO" id="GO:0006508">
    <property type="term" value="P:proteolysis"/>
    <property type="evidence" value="ECO:0007669"/>
    <property type="project" value="UniProtKB-KW"/>
</dbReference>
<dbReference type="Proteomes" id="UP000030588">
    <property type="component" value="Unassembled WGS sequence"/>
</dbReference>
<sequence length="110" mass="12355">MIDVRIHRRKSDGNILSFKMKGHADFAEYGQDIVCAGASAVSFGTINAIMELTEVEPIIRQSDSGLLECMFPTDLPKEVNDKIQTLLQGMIVSLQTIERDYGKYIKITFQ</sequence>
<dbReference type="NCBIfam" id="NF011126">
    <property type="entry name" value="PRK14553.1-6"/>
    <property type="match status" value="1"/>
</dbReference>
<protein>
    <recommendedName>
        <fullName evidence="6">Ribosomal processing cysteine protease Prp</fullName>
    </recommendedName>
</protein>
<dbReference type="STRING" id="363870.NG54_00365"/>
<proteinExistence type="inferred from homology"/>
<dbReference type="InterPro" id="IPR036764">
    <property type="entry name" value="Peptidase_Prp_sf"/>
</dbReference>
<dbReference type="CDD" id="cd16332">
    <property type="entry name" value="Prp-like"/>
    <property type="match status" value="1"/>
</dbReference>
<dbReference type="GO" id="GO:0008234">
    <property type="term" value="F:cysteine-type peptidase activity"/>
    <property type="evidence" value="ECO:0007669"/>
    <property type="project" value="UniProtKB-KW"/>
</dbReference>
<dbReference type="OrthoDB" id="48998at2"/>
<evidence type="ECO:0000313" key="8">
    <source>
        <dbReference type="EMBL" id="NEY20439.1"/>
    </source>
</evidence>
<keyword evidence="4" id="KW-0788">Thiol protease</keyword>
<evidence type="ECO:0000256" key="1">
    <source>
        <dbReference type="ARBA" id="ARBA00022517"/>
    </source>
</evidence>
<dbReference type="EMBL" id="JAAIWK010000016">
    <property type="protein sequence ID" value="NEY20439.1"/>
    <property type="molecule type" value="Genomic_DNA"/>
</dbReference>
<dbReference type="EMBL" id="JRUN01000001">
    <property type="protein sequence ID" value="KHD86871.1"/>
    <property type="molecule type" value="Genomic_DNA"/>
</dbReference>
<evidence type="ECO:0000313" key="9">
    <source>
        <dbReference type="Proteomes" id="UP000030588"/>
    </source>
</evidence>
<evidence type="ECO:0000256" key="4">
    <source>
        <dbReference type="ARBA" id="ARBA00022807"/>
    </source>
</evidence>
<evidence type="ECO:0000256" key="5">
    <source>
        <dbReference type="ARBA" id="ARBA00044503"/>
    </source>
</evidence>
<reference evidence="7 9" key="1">
    <citation type="submission" date="2014-10" db="EMBL/GenBank/DDBJ databases">
        <title>Draft genome of phytase producing Bacillus ginsengihumi strain M2.11.</title>
        <authorList>
            <person name="Toymentseva A."/>
            <person name="Boulygina E.A."/>
            <person name="Kazakov S.V."/>
            <person name="Kayumov I."/>
            <person name="Suleimanova A.D."/>
            <person name="Mardanova A.M."/>
            <person name="Maria S.N."/>
            <person name="Sergey M.Y."/>
            <person name="Sharipova M.R."/>
        </authorList>
    </citation>
    <scope>NUCLEOTIDE SEQUENCE [LARGE SCALE GENOMIC DNA]</scope>
    <source>
        <strain evidence="7 9">M2.11</strain>
    </source>
</reference>
<dbReference type="SUPFAM" id="SSF118010">
    <property type="entry name" value="TM1457-like"/>
    <property type="match status" value="1"/>
</dbReference>
<evidence type="ECO:0000256" key="3">
    <source>
        <dbReference type="ARBA" id="ARBA00022801"/>
    </source>
</evidence>
<evidence type="ECO:0000313" key="7">
    <source>
        <dbReference type="EMBL" id="KHD86871.1"/>
    </source>
</evidence>
<organism evidence="7 9">
    <name type="scientific">Heyndrickxia ginsengihumi</name>
    <dbReference type="NCBI Taxonomy" id="363870"/>
    <lineage>
        <taxon>Bacteria</taxon>
        <taxon>Bacillati</taxon>
        <taxon>Bacillota</taxon>
        <taxon>Bacilli</taxon>
        <taxon>Bacillales</taxon>
        <taxon>Bacillaceae</taxon>
        <taxon>Heyndrickxia</taxon>
    </lineage>
</organism>
<dbReference type="Gene3D" id="3.30.70.1490">
    <property type="entry name" value="Cysteine protease Prp"/>
    <property type="match status" value="1"/>
</dbReference>
<keyword evidence="2 8" id="KW-0645">Protease</keyword>
<keyword evidence="3" id="KW-0378">Hydrolase</keyword>
<name>A0A0A6VH20_9BACI</name>
<dbReference type="RefSeq" id="WP_035352503.1">
    <property type="nucleotide sequence ID" value="NZ_JAAIWK010000016.1"/>
</dbReference>
<dbReference type="PANTHER" id="PTHR39178">
    <property type="entry name" value="HYPOTHETICAL RIBOSOME-ASSOCIATED PROTEIN"/>
    <property type="match status" value="1"/>
</dbReference>
<keyword evidence="10" id="KW-1185">Reference proteome</keyword>
<evidence type="ECO:0000313" key="10">
    <source>
        <dbReference type="Proteomes" id="UP000476934"/>
    </source>
</evidence>
<dbReference type="PANTHER" id="PTHR39178:SF1">
    <property type="entry name" value="RIBOSOMAL-PROCESSING CYSTEINE PROTEASE PRP"/>
    <property type="match status" value="1"/>
</dbReference>
<dbReference type="GO" id="GO:0042254">
    <property type="term" value="P:ribosome biogenesis"/>
    <property type="evidence" value="ECO:0007669"/>
    <property type="project" value="UniProtKB-KW"/>
</dbReference>
<evidence type="ECO:0000256" key="2">
    <source>
        <dbReference type="ARBA" id="ARBA00022670"/>
    </source>
</evidence>
<comment type="similarity">
    <text evidence="5">Belongs to the Prp family.</text>
</comment>
<comment type="caution">
    <text evidence="7">The sequence shown here is derived from an EMBL/GenBank/DDBJ whole genome shotgun (WGS) entry which is preliminary data.</text>
</comment>
<dbReference type="AlphaFoldDB" id="A0A0A6VH20"/>